<accession>A0AA96JB06</accession>
<organism evidence="1">
    <name type="scientific">Demequina capsici</name>
    <dbReference type="NCBI Taxonomy" id="3075620"/>
    <lineage>
        <taxon>Bacteria</taxon>
        <taxon>Bacillati</taxon>
        <taxon>Actinomycetota</taxon>
        <taxon>Actinomycetes</taxon>
        <taxon>Micrococcales</taxon>
        <taxon>Demequinaceae</taxon>
        <taxon>Demequina</taxon>
    </lineage>
</organism>
<dbReference type="EMBL" id="CP134880">
    <property type="protein sequence ID" value="WNM27523.1"/>
    <property type="molecule type" value="Genomic_DNA"/>
</dbReference>
<dbReference type="AlphaFoldDB" id="A0AA96JB06"/>
<protein>
    <submittedName>
        <fullName evidence="1">Uncharacterized protein</fullName>
    </submittedName>
</protein>
<gene>
    <name evidence="1" type="ORF">RN607_00555</name>
</gene>
<proteinExistence type="predicted"/>
<dbReference type="RefSeq" id="WP_313543581.1">
    <property type="nucleotide sequence ID" value="NZ_CP134880.1"/>
</dbReference>
<name>A0AA96JB06_9MICO</name>
<reference evidence="1" key="1">
    <citation type="submission" date="2023-09" db="EMBL/GenBank/DDBJ databases">
        <title>Demequina sp. a novel bacteria isolated from Capsicum annuum.</title>
        <authorList>
            <person name="Humaira Z."/>
            <person name="Lee J."/>
            <person name="Cho D."/>
        </authorList>
    </citation>
    <scope>NUCLEOTIDE SEQUENCE</scope>
    <source>
        <strain evidence="1">PMTSA13</strain>
    </source>
</reference>
<evidence type="ECO:0000313" key="1">
    <source>
        <dbReference type="EMBL" id="WNM27523.1"/>
    </source>
</evidence>
<dbReference type="KEGG" id="dcp:RN607_00555"/>
<dbReference type="Proteomes" id="UP001303408">
    <property type="component" value="Chromosome"/>
</dbReference>
<sequence length="201" mass="21744">MIARLVILTATSIVVGLLLGFGARYVANATQAWWKERDERREARLSINRTGVAVAIGEVRDDDGQWHEIEPDGAGGSSVMLPDQLAGTTVTVRIRHYLYVPGLIRSATSAAYDPDALGVFVADNQWTVSIEQYDTSSRLIAVSPEGPTFTALMPNQESEKVAQRAFAHLAACTGHGLEHHEYLACDAFAQYLARPMAGGAS</sequence>